<dbReference type="PROSITE" id="PS01124">
    <property type="entry name" value="HTH_ARAC_FAMILY_2"/>
    <property type="match status" value="1"/>
</dbReference>
<dbReference type="PANTHER" id="PTHR43280">
    <property type="entry name" value="ARAC-FAMILY TRANSCRIPTIONAL REGULATOR"/>
    <property type="match status" value="1"/>
</dbReference>
<evidence type="ECO:0000256" key="6">
    <source>
        <dbReference type="ARBA" id="ARBA00023295"/>
    </source>
</evidence>
<dbReference type="SUPFAM" id="SSF46689">
    <property type="entry name" value="Homeodomain-like"/>
    <property type="match status" value="1"/>
</dbReference>
<dbReference type="SUPFAM" id="SSF51445">
    <property type="entry name" value="(Trans)glycosidases"/>
    <property type="match status" value="1"/>
</dbReference>
<dbReference type="InterPro" id="IPR017853">
    <property type="entry name" value="GH"/>
</dbReference>
<evidence type="ECO:0000259" key="8">
    <source>
        <dbReference type="PROSITE" id="PS01124"/>
    </source>
</evidence>
<feature type="domain" description="HTH araC/xylS-type" evidence="8">
    <location>
        <begin position="177"/>
        <end position="276"/>
    </location>
</feature>
<evidence type="ECO:0000256" key="2">
    <source>
        <dbReference type="ARBA" id="ARBA00022801"/>
    </source>
</evidence>
<dbReference type="InterPro" id="IPR018062">
    <property type="entry name" value="HTH_AraC-typ_CS"/>
</dbReference>
<evidence type="ECO:0000256" key="1">
    <source>
        <dbReference type="ARBA" id="ARBA00008875"/>
    </source>
</evidence>
<dbReference type="SUPFAM" id="SSF51011">
    <property type="entry name" value="Glycosyl hydrolase domain"/>
    <property type="match status" value="1"/>
</dbReference>
<protein>
    <submittedName>
        <fullName evidence="9">Xylan 1,4-beta-xylosidase</fullName>
    </submittedName>
</protein>
<dbReference type="GO" id="GO:0003700">
    <property type="term" value="F:DNA-binding transcription factor activity"/>
    <property type="evidence" value="ECO:0007669"/>
    <property type="project" value="InterPro"/>
</dbReference>
<dbReference type="GO" id="GO:0043565">
    <property type="term" value="F:sequence-specific DNA binding"/>
    <property type="evidence" value="ECO:0007669"/>
    <property type="project" value="InterPro"/>
</dbReference>
<dbReference type="GO" id="GO:0005975">
    <property type="term" value="P:carbohydrate metabolic process"/>
    <property type="evidence" value="ECO:0007669"/>
    <property type="project" value="InterPro"/>
</dbReference>
<dbReference type="Gene3D" id="3.20.20.80">
    <property type="entry name" value="Glycosidases"/>
    <property type="match status" value="1"/>
</dbReference>
<evidence type="ECO:0000256" key="5">
    <source>
        <dbReference type="ARBA" id="ARBA00023163"/>
    </source>
</evidence>
<dbReference type="STRING" id="930146.SAMN05192533_105198"/>
<dbReference type="PROSITE" id="PS00041">
    <property type="entry name" value="HTH_ARAC_FAMILY_1"/>
    <property type="match status" value="1"/>
</dbReference>
<dbReference type="Pfam" id="PF01229">
    <property type="entry name" value="Glyco_hydro_39"/>
    <property type="match status" value="1"/>
</dbReference>
<dbReference type="SMART" id="SM00342">
    <property type="entry name" value="HTH_ARAC"/>
    <property type="match status" value="1"/>
</dbReference>
<dbReference type="InterPro" id="IPR000514">
    <property type="entry name" value="Glyco_hydro_39"/>
</dbReference>
<dbReference type="OrthoDB" id="9776971at2"/>
<proteinExistence type="inferred from homology"/>
<dbReference type="Gene3D" id="2.60.40.1500">
    <property type="entry name" value="Glycosyl hydrolase domain, family 39"/>
    <property type="match status" value="1"/>
</dbReference>
<dbReference type="InterPro" id="IPR049166">
    <property type="entry name" value="GH39_cat"/>
</dbReference>
<feature type="active site" description="Proton donor" evidence="7">
    <location>
        <position position="476"/>
    </location>
</feature>
<comment type="similarity">
    <text evidence="1">Belongs to the glycosyl hydrolase 39 family.</text>
</comment>
<evidence type="ECO:0000313" key="9">
    <source>
        <dbReference type="EMBL" id="SEM75390.1"/>
    </source>
</evidence>
<dbReference type="InterPro" id="IPR009057">
    <property type="entry name" value="Homeodomain-like_sf"/>
</dbReference>
<dbReference type="Pfam" id="PF12833">
    <property type="entry name" value="HTH_18"/>
    <property type="match status" value="1"/>
</dbReference>
<dbReference type="CDD" id="cd02208">
    <property type="entry name" value="cupin_RmlC-like"/>
    <property type="match status" value="1"/>
</dbReference>
<dbReference type="AlphaFoldDB" id="A0A1H8AXB8"/>
<keyword evidence="4" id="KW-0238">DNA-binding</keyword>
<keyword evidence="2" id="KW-0378">Hydrolase</keyword>
<evidence type="ECO:0000256" key="4">
    <source>
        <dbReference type="ARBA" id="ARBA00023125"/>
    </source>
</evidence>
<dbReference type="InterPro" id="IPR037923">
    <property type="entry name" value="HTH-like"/>
</dbReference>
<keyword evidence="5" id="KW-0804">Transcription</keyword>
<keyword evidence="6" id="KW-0326">Glycosidase</keyword>
<dbReference type="PANTHER" id="PTHR43280:SF34">
    <property type="entry name" value="ARAC-FAMILY TRANSCRIPTIONAL REGULATOR"/>
    <property type="match status" value="1"/>
</dbReference>
<dbReference type="Pfam" id="PF02311">
    <property type="entry name" value="AraC_binding"/>
    <property type="match status" value="1"/>
</dbReference>
<name>A0A1H8AXB8_9BACI</name>
<evidence type="ECO:0000256" key="7">
    <source>
        <dbReference type="PIRSR" id="PIRSR600514-1"/>
    </source>
</evidence>
<accession>A0A1H8AXB8</accession>
<reference evidence="10" key="1">
    <citation type="submission" date="2016-10" db="EMBL/GenBank/DDBJ databases">
        <authorList>
            <person name="Varghese N."/>
            <person name="Submissions S."/>
        </authorList>
    </citation>
    <scope>NUCLEOTIDE SEQUENCE [LARGE SCALE GENOMIC DNA]</scope>
    <source>
        <strain evidence="10">B48,IBRC-M 10115,DSM 25386,CECT 8001</strain>
    </source>
</reference>
<dbReference type="Proteomes" id="UP000198553">
    <property type="component" value="Unassembled WGS sequence"/>
</dbReference>
<dbReference type="InterPro" id="IPR003313">
    <property type="entry name" value="AraC-bd"/>
</dbReference>
<sequence length="836" mass="98316">MQFQYEQINYSADLPVNIFTQTVERFPYHWHEDTEILLVLEGELEIRIDRNSYKLESGDIFLVNGNELHFIHSHTSYGKTQVLAMQMDSRFLKEHGMDIEQKRFYLNSRDEYNAPKVVMDELKYILANMMDLVINKKSLFQLKIKKWLLELAVILLEHFEVKAKVDDKQLDNDQRLLEILKFMNKNCMKAGLSLQDIADEFNLNPQYLSRYFKAKVGVSFKKKLDNMRLNKSLLALQITDETVTEIALKYGFPDSKAYYRVFKEVLGTTPREYRDAYKVEVENNISKDYLSINSNESLANLFKYLKKGGNNQEIQQRESQSVTVDLTKTKRSINHTFTNLLTFGYAPLALRNDFKQQLNQIQKEIGFKYVRFHGIFADQLLVYNIKSDGTYYFNFNNVDVIIDHLLEAKVKPFIEIGFMPKDLATTEHTIFSWEAYVSPPKQMERWKELIETFVRHLINRYGLDEVRTWYFEFWNEPEVPFFWRGTREEFLTLFAETYKSIKSIDSKMKLGGFSSINFANYQSWIDDFNQFASKTEIDLDLDFFAFHVYNLTRKPNVDRQVNKKTSYEGINSVTAFKTIMIGDEQNLTLNIDSVIEKSRGFHKDTKEIWITEWNGNSDSQDLLHDTCYMAAFIAKNAIENFEKVNGMGYWTFTDLFEEFKQKIHLFHGGFGLMTYNGIKKAGYHAFYFLSKLGDELVVKTENMIVTKRGVDYQILIFNYSHPNYLYRTFDYSQLSPTSRYSVFDDEKVQAYQVTLNGIHGNYRMKKQYVNREQGSSYDAWVDIGAPVDIDDETVCFLRGKAEPGMKIEDITANDTYSLITELQPHEIQLIEFKKRY</sequence>
<dbReference type="PRINTS" id="PR00745">
    <property type="entry name" value="GLHYDRLASE39"/>
</dbReference>
<evidence type="ECO:0000256" key="3">
    <source>
        <dbReference type="ARBA" id="ARBA00023015"/>
    </source>
</evidence>
<organism evidence="9 10">
    <name type="scientific">Mesobacillus persicus</name>
    <dbReference type="NCBI Taxonomy" id="930146"/>
    <lineage>
        <taxon>Bacteria</taxon>
        <taxon>Bacillati</taxon>
        <taxon>Bacillota</taxon>
        <taxon>Bacilli</taxon>
        <taxon>Bacillales</taxon>
        <taxon>Bacillaceae</taxon>
        <taxon>Mesobacillus</taxon>
    </lineage>
</organism>
<evidence type="ECO:0000313" key="10">
    <source>
        <dbReference type="Proteomes" id="UP000198553"/>
    </source>
</evidence>
<dbReference type="InterPro" id="IPR014710">
    <property type="entry name" value="RmlC-like_jellyroll"/>
</dbReference>
<gene>
    <name evidence="9" type="ORF">SAMN05192533_105198</name>
</gene>
<dbReference type="RefSeq" id="WP_090744055.1">
    <property type="nucleotide sequence ID" value="NZ_FOBW01000005.1"/>
</dbReference>
<dbReference type="GO" id="GO:0004553">
    <property type="term" value="F:hydrolase activity, hydrolyzing O-glycosyl compounds"/>
    <property type="evidence" value="ECO:0007669"/>
    <property type="project" value="InterPro"/>
</dbReference>
<dbReference type="EMBL" id="FOBW01000005">
    <property type="protein sequence ID" value="SEM75390.1"/>
    <property type="molecule type" value="Genomic_DNA"/>
</dbReference>
<keyword evidence="10" id="KW-1185">Reference proteome</keyword>
<dbReference type="Gene3D" id="1.10.10.60">
    <property type="entry name" value="Homeodomain-like"/>
    <property type="match status" value="2"/>
</dbReference>
<keyword evidence="3" id="KW-0805">Transcription regulation</keyword>
<dbReference type="InterPro" id="IPR018060">
    <property type="entry name" value="HTH_AraC"/>
</dbReference>
<dbReference type="SUPFAM" id="SSF51215">
    <property type="entry name" value="Regulatory protein AraC"/>
    <property type="match status" value="1"/>
</dbReference>
<dbReference type="Gene3D" id="2.60.120.10">
    <property type="entry name" value="Jelly Rolls"/>
    <property type="match status" value="1"/>
</dbReference>